<gene>
    <name evidence="1" type="ORF">A4U43_C04F7470</name>
</gene>
<dbReference type="AlphaFoldDB" id="A0A5P1F4F2"/>
<dbReference type="Gene3D" id="3.40.50.150">
    <property type="entry name" value="Vaccinia Virus protein VP39"/>
    <property type="match status" value="1"/>
</dbReference>
<dbReference type="EMBL" id="CM007384">
    <property type="protein sequence ID" value="ONK71340.1"/>
    <property type="molecule type" value="Genomic_DNA"/>
</dbReference>
<keyword evidence="2" id="KW-1185">Reference proteome</keyword>
<evidence type="ECO:0000313" key="1">
    <source>
        <dbReference type="EMBL" id="ONK71340.1"/>
    </source>
</evidence>
<organism evidence="1 2">
    <name type="scientific">Asparagus officinalis</name>
    <name type="common">Garden asparagus</name>
    <dbReference type="NCBI Taxonomy" id="4686"/>
    <lineage>
        <taxon>Eukaryota</taxon>
        <taxon>Viridiplantae</taxon>
        <taxon>Streptophyta</taxon>
        <taxon>Embryophyta</taxon>
        <taxon>Tracheophyta</taxon>
        <taxon>Spermatophyta</taxon>
        <taxon>Magnoliopsida</taxon>
        <taxon>Liliopsida</taxon>
        <taxon>Asparagales</taxon>
        <taxon>Asparagaceae</taxon>
        <taxon>Asparagoideae</taxon>
        <taxon>Asparagus</taxon>
    </lineage>
</organism>
<reference evidence="2" key="1">
    <citation type="journal article" date="2017" name="Nat. Commun.">
        <title>The asparagus genome sheds light on the origin and evolution of a young Y chromosome.</title>
        <authorList>
            <person name="Harkess A."/>
            <person name="Zhou J."/>
            <person name="Xu C."/>
            <person name="Bowers J.E."/>
            <person name="Van der Hulst R."/>
            <person name="Ayyampalayam S."/>
            <person name="Mercati F."/>
            <person name="Riccardi P."/>
            <person name="McKain M.R."/>
            <person name="Kakrana A."/>
            <person name="Tang H."/>
            <person name="Ray J."/>
            <person name="Groenendijk J."/>
            <person name="Arikit S."/>
            <person name="Mathioni S.M."/>
            <person name="Nakano M."/>
            <person name="Shan H."/>
            <person name="Telgmann-Rauber A."/>
            <person name="Kanno A."/>
            <person name="Yue Z."/>
            <person name="Chen H."/>
            <person name="Li W."/>
            <person name="Chen Y."/>
            <person name="Xu X."/>
            <person name="Zhang Y."/>
            <person name="Luo S."/>
            <person name="Chen H."/>
            <person name="Gao J."/>
            <person name="Mao Z."/>
            <person name="Pires J.C."/>
            <person name="Luo M."/>
            <person name="Kudrna D."/>
            <person name="Wing R.A."/>
            <person name="Meyers B.C."/>
            <person name="Yi K."/>
            <person name="Kong H."/>
            <person name="Lavrijsen P."/>
            <person name="Sunseri F."/>
            <person name="Falavigna A."/>
            <person name="Ye Y."/>
            <person name="Leebens-Mack J.H."/>
            <person name="Chen G."/>
        </authorList>
    </citation>
    <scope>NUCLEOTIDE SEQUENCE [LARGE SCALE GENOMIC DNA]</scope>
    <source>
        <strain evidence="2">cv. DH0086</strain>
    </source>
</reference>
<accession>A0A5P1F4F2</accession>
<protein>
    <submittedName>
        <fullName evidence="1">Uncharacterized protein</fullName>
    </submittedName>
</protein>
<dbReference type="Proteomes" id="UP000243459">
    <property type="component" value="Chromosome 4"/>
</dbReference>
<dbReference type="Gramene" id="ONK71340">
    <property type="protein sequence ID" value="ONK71340"/>
    <property type="gene ID" value="A4U43_C04F7470"/>
</dbReference>
<proteinExistence type="predicted"/>
<sequence length="177" mass="19832">MGNLRGEKLEDLEDDPDLDDDRFLEEYRCSIFMELELDEQLGAGTSLPGLVAAKLGADVTLTDNSSRLEDQGERNMMLQQLGGVNVEAYAWGDSATIKESRKVSDFEIPIRQQDSDQIHKYIRSVPIAMDVIRILMGPCEINTISTDTSSRAKRFDALSGDRNKLARQVKLEPIKVI</sequence>
<dbReference type="InterPro" id="IPR029063">
    <property type="entry name" value="SAM-dependent_MTases_sf"/>
</dbReference>
<evidence type="ECO:0000313" key="2">
    <source>
        <dbReference type="Proteomes" id="UP000243459"/>
    </source>
</evidence>
<name>A0A5P1F4F2_ASPOF</name>